<evidence type="ECO:0000259" key="2">
    <source>
        <dbReference type="Pfam" id="PF00296"/>
    </source>
</evidence>
<dbReference type="Proteomes" id="UP001601992">
    <property type="component" value="Unassembled WGS sequence"/>
</dbReference>
<dbReference type="Pfam" id="PF00296">
    <property type="entry name" value="Bac_luciferase"/>
    <property type="match status" value="1"/>
</dbReference>
<organism evidence="3 4">
    <name type="scientific">Nocardia jiangxiensis</name>
    <dbReference type="NCBI Taxonomy" id="282685"/>
    <lineage>
        <taxon>Bacteria</taxon>
        <taxon>Bacillati</taxon>
        <taxon>Actinomycetota</taxon>
        <taxon>Actinomycetes</taxon>
        <taxon>Mycobacteriales</taxon>
        <taxon>Nocardiaceae</taxon>
        <taxon>Nocardia</taxon>
    </lineage>
</organism>
<dbReference type="PANTHER" id="PTHR43244">
    <property type="match status" value="1"/>
</dbReference>
<dbReference type="NCBIfam" id="TIGR03564">
    <property type="entry name" value="F420_MSMEG_4879"/>
    <property type="match status" value="1"/>
</dbReference>
<gene>
    <name evidence="3" type="ORF">ACFYXQ_06075</name>
</gene>
<protein>
    <submittedName>
        <fullName evidence="3">TIGR03564 family F420-dependent LLM class oxidoreductase</fullName>
        <ecNumber evidence="3">1.-.-.-</ecNumber>
    </submittedName>
</protein>
<feature type="domain" description="Luciferase-like" evidence="2">
    <location>
        <begin position="8"/>
        <end position="274"/>
    </location>
</feature>
<dbReference type="InterPro" id="IPR011251">
    <property type="entry name" value="Luciferase-like_dom"/>
</dbReference>
<accession>A0ABW6RWH4</accession>
<dbReference type="InterPro" id="IPR050564">
    <property type="entry name" value="F420-G6PD/mer"/>
</dbReference>
<dbReference type="EMBL" id="JBIAQY010000002">
    <property type="protein sequence ID" value="MFF3567334.1"/>
    <property type="molecule type" value="Genomic_DNA"/>
</dbReference>
<reference evidence="3 4" key="1">
    <citation type="submission" date="2024-10" db="EMBL/GenBank/DDBJ databases">
        <title>The Natural Products Discovery Center: Release of the First 8490 Sequenced Strains for Exploring Actinobacteria Biosynthetic Diversity.</title>
        <authorList>
            <person name="Kalkreuter E."/>
            <person name="Kautsar S.A."/>
            <person name="Yang D."/>
            <person name="Bader C.D."/>
            <person name="Teijaro C.N."/>
            <person name="Fluegel L."/>
            <person name="Davis C.M."/>
            <person name="Simpson J.R."/>
            <person name="Lauterbach L."/>
            <person name="Steele A.D."/>
            <person name="Gui C."/>
            <person name="Meng S."/>
            <person name="Li G."/>
            <person name="Viehrig K."/>
            <person name="Ye F."/>
            <person name="Su P."/>
            <person name="Kiefer A.F."/>
            <person name="Nichols A."/>
            <person name="Cepeda A.J."/>
            <person name="Yan W."/>
            <person name="Fan B."/>
            <person name="Jiang Y."/>
            <person name="Adhikari A."/>
            <person name="Zheng C.-J."/>
            <person name="Schuster L."/>
            <person name="Cowan T.M."/>
            <person name="Smanski M.J."/>
            <person name="Chevrette M.G."/>
            <person name="De Carvalho L.P.S."/>
            <person name="Shen B."/>
        </authorList>
    </citation>
    <scope>NUCLEOTIDE SEQUENCE [LARGE SCALE GENOMIC DNA]</scope>
    <source>
        <strain evidence="3 4">NPDC002593</strain>
    </source>
</reference>
<evidence type="ECO:0000256" key="1">
    <source>
        <dbReference type="ARBA" id="ARBA00023002"/>
    </source>
</evidence>
<dbReference type="PANTHER" id="PTHR43244:SF1">
    <property type="entry name" value="5,10-METHYLENETETRAHYDROMETHANOPTERIN REDUCTASE"/>
    <property type="match status" value="1"/>
</dbReference>
<keyword evidence="4" id="KW-1185">Reference proteome</keyword>
<proteinExistence type="predicted"/>
<dbReference type="GO" id="GO:0016491">
    <property type="term" value="F:oxidoreductase activity"/>
    <property type="evidence" value="ECO:0007669"/>
    <property type="project" value="UniProtKB-KW"/>
</dbReference>
<dbReference type="Gene3D" id="3.20.20.30">
    <property type="entry name" value="Luciferase-like domain"/>
    <property type="match status" value="1"/>
</dbReference>
<keyword evidence="1 3" id="KW-0560">Oxidoreductase</keyword>
<dbReference type="SUPFAM" id="SSF51679">
    <property type="entry name" value="Bacterial luciferase-like"/>
    <property type="match status" value="1"/>
</dbReference>
<dbReference type="InterPro" id="IPR019910">
    <property type="entry name" value="Lucif-like_OxRdtase_MSMEG_4879"/>
</dbReference>
<evidence type="ECO:0000313" key="4">
    <source>
        <dbReference type="Proteomes" id="UP001601992"/>
    </source>
</evidence>
<dbReference type="CDD" id="cd01097">
    <property type="entry name" value="Tetrahydromethanopterin_reductase"/>
    <property type="match status" value="1"/>
</dbReference>
<name>A0ABW6RWH4_9NOCA</name>
<evidence type="ECO:0000313" key="3">
    <source>
        <dbReference type="EMBL" id="MFF3567334.1"/>
    </source>
</evidence>
<dbReference type="RefSeq" id="WP_051193386.1">
    <property type="nucleotide sequence ID" value="NZ_JBIAQY010000002.1"/>
</dbReference>
<dbReference type="InterPro" id="IPR036661">
    <property type="entry name" value="Luciferase-like_sf"/>
</dbReference>
<sequence length="316" mass="32456">MRIGVNIGGTPPFEEILATVRAVAEAGLDGVYFNQVLGWDVLTLAALAGRTAPGLEVGTAVVPTYSRHPVALAQQALTVAAATGGRLVLGVGPSHAAVVEQVYGVPAERPVRHLREYLAALLPLLRGESIEFVGETLKSTAGVDVPGVEAPPVLLSALRPAMLELAGSTVDGIVTVWTTAEFIATNIAPPLTAAARAANRPQPRIAAIVTAAAAAEPVRVSRQVAERTAAASNLANYRALLELQALTGVHETAVIGTETAVAAGLRAYASAGVTDLLISLAGDAQDRARTLALLADLRRDLAAPGHHQGSGPEMSK</sequence>
<comment type="caution">
    <text evidence="3">The sequence shown here is derived from an EMBL/GenBank/DDBJ whole genome shotgun (WGS) entry which is preliminary data.</text>
</comment>
<dbReference type="EC" id="1.-.-.-" evidence="3"/>